<protein>
    <submittedName>
        <fullName evidence="1">ORF-53</fullName>
    </submittedName>
</protein>
<sequence length="132" mass="14846">MAPEALTCFIIDITVYMEKTIKDFDGLAQICAQETLHSYLQDNDDVLRWLYSCHEPDYNSQFEAFVQFALKDICKNLNSSDLDDYDDDGDSGCGKICDALLRFIKQSATQPQITVTEAKTTTTTPITNEVIA</sequence>
<accession>Q287L9</accession>
<reference evidence="1 2" key="2">
    <citation type="journal article" date="2006" name="J. Gen. Virol.">
        <title>Genome sequence of an enhancin gene-rich nucleopolyhedrovirus (NPV) from Agrotis segetum: collinearity with Spodoptera exigua multiple NPV.</title>
        <authorList>
            <person name="Jakubowska A.K."/>
            <person name="Peters S.A."/>
            <person name="Ziemnicka J."/>
            <person name="Vlak J.M."/>
            <person name="van Oers M.M."/>
        </authorList>
    </citation>
    <scope>NUCLEOTIDE SEQUENCE [LARGE SCALE GENOMIC DNA]</scope>
</reference>
<name>Q287L9_NPVAS</name>
<dbReference type="KEGG" id="vg:3974317"/>
<keyword evidence="2" id="KW-1185">Reference proteome</keyword>
<organism evidence="1 2">
    <name type="scientific">Agrotis segetum nuclear polyhedrosis virus</name>
    <name type="common">AsNPV</name>
    <dbReference type="NCBI Taxonomy" id="1962501"/>
    <lineage>
        <taxon>Viruses</taxon>
        <taxon>Viruses incertae sedis</taxon>
        <taxon>Naldaviricetes</taxon>
        <taxon>Lefavirales</taxon>
        <taxon>Baculoviridae</taxon>
        <taxon>Alphabaculovirus</taxon>
        <taxon>Alphabaculovirus agsegetum</taxon>
    </lineage>
</organism>
<dbReference type="RefSeq" id="YP_529723.1">
    <property type="nucleotide sequence ID" value="NC_007921.1"/>
</dbReference>
<dbReference type="GeneID" id="3974317"/>
<evidence type="ECO:0000313" key="1">
    <source>
        <dbReference type="EMBL" id="AAZ38219.1"/>
    </source>
</evidence>
<organismHost>
    <name type="scientific">Lepidoptera</name>
    <name type="common">moths &amp; butterflies</name>
    <dbReference type="NCBI Taxonomy" id="7088"/>
</organismHost>
<dbReference type="EMBL" id="DQ123841">
    <property type="protein sequence ID" value="AAZ38219.1"/>
    <property type="molecule type" value="Genomic_DNA"/>
</dbReference>
<proteinExistence type="predicted"/>
<dbReference type="Proteomes" id="UP000204644">
    <property type="component" value="Segment"/>
</dbReference>
<evidence type="ECO:0000313" key="2">
    <source>
        <dbReference type="Proteomes" id="UP000204644"/>
    </source>
</evidence>
<reference evidence="2" key="1">
    <citation type="journal article" date="2005" name="J. Invertebr. Pathol.">
        <title>Molecular characterization of Agrotis segetum nucleopolyhedrovirus from Poland.</title>
        <authorList>
            <person name="Jakubowska A."/>
            <person name="van Oers M.M."/>
            <person name="Ziemnicka J."/>
            <person name="Lipa J.J."/>
            <person name="Vlak J.M."/>
        </authorList>
    </citation>
    <scope>NUCLEOTIDE SEQUENCE [LARGE SCALE GENOMIC DNA]</scope>
</reference>